<sequence length="145" mass="16038">MVRREGKISNFKGNNHIIQMLSGKEKFGESFVTGYYASSVCMKEDHTDTDLYTSTVKGHNRKRINNTTLEPGSVNFCKVSNDGGHIYITGNNEIVIADISSHSFDRIDKHPGMKDSRGMHITECGNVLVCDQGFEPVTPGVLPES</sequence>
<comment type="caution">
    <text evidence="1">The sequence shown here is derived from an EMBL/GenBank/DDBJ whole genome shotgun (WGS) entry which is preliminary data.</text>
</comment>
<evidence type="ECO:0000313" key="2">
    <source>
        <dbReference type="Proteomes" id="UP000828390"/>
    </source>
</evidence>
<dbReference type="Proteomes" id="UP000828390">
    <property type="component" value="Unassembled WGS sequence"/>
</dbReference>
<name>A0A9D4E5I0_DREPO</name>
<proteinExistence type="predicted"/>
<organism evidence="1 2">
    <name type="scientific">Dreissena polymorpha</name>
    <name type="common">Zebra mussel</name>
    <name type="synonym">Mytilus polymorpha</name>
    <dbReference type="NCBI Taxonomy" id="45954"/>
    <lineage>
        <taxon>Eukaryota</taxon>
        <taxon>Metazoa</taxon>
        <taxon>Spiralia</taxon>
        <taxon>Lophotrochozoa</taxon>
        <taxon>Mollusca</taxon>
        <taxon>Bivalvia</taxon>
        <taxon>Autobranchia</taxon>
        <taxon>Heteroconchia</taxon>
        <taxon>Euheterodonta</taxon>
        <taxon>Imparidentia</taxon>
        <taxon>Neoheterodontei</taxon>
        <taxon>Myida</taxon>
        <taxon>Dreissenoidea</taxon>
        <taxon>Dreissenidae</taxon>
        <taxon>Dreissena</taxon>
    </lineage>
</organism>
<keyword evidence="2" id="KW-1185">Reference proteome</keyword>
<reference evidence="1" key="2">
    <citation type="submission" date="2020-11" db="EMBL/GenBank/DDBJ databases">
        <authorList>
            <person name="McCartney M.A."/>
            <person name="Auch B."/>
            <person name="Kono T."/>
            <person name="Mallez S."/>
            <person name="Becker A."/>
            <person name="Gohl D.M."/>
            <person name="Silverstein K.A.T."/>
            <person name="Koren S."/>
            <person name="Bechman K.B."/>
            <person name="Herman A."/>
            <person name="Abrahante J.E."/>
            <person name="Garbe J."/>
        </authorList>
    </citation>
    <scope>NUCLEOTIDE SEQUENCE</scope>
    <source>
        <strain evidence="1">Duluth1</strain>
        <tissue evidence="1">Whole animal</tissue>
    </source>
</reference>
<dbReference type="EMBL" id="JAIWYP010000009">
    <property type="protein sequence ID" value="KAH3773551.1"/>
    <property type="molecule type" value="Genomic_DNA"/>
</dbReference>
<evidence type="ECO:0000313" key="1">
    <source>
        <dbReference type="EMBL" id="KAH3773551.1"/>
    </source>
</evidence>
<dbReference type="AlphaFoldDB" id="A0A9D4E5I0"/>
<protein>
    <submittedName>
        <fullName evidence="1">Uncharacterized protein</fullName>
    </submittedName>
</protein>
<reference evidence="1" key="1">
    <citation type="journal article" date="2019" name="bioRxiv">
        <title>The Genome of the Zebra Mussel, Dreissena polymorpha: A Resource for Invasive Species Research.</title>
        <authorList>
            <person name="McCartney M.A."/>
            <person name="Auch B."/>
            <person name="Kono T."/>
            <person name="Mallez S."/>
            <person name="Zhang Y."/>
            <person name="Obille A."/>
            <person name="Becker A."/>
            <person name="Abrahante J.E."/>
            <person name="Garbe J."/>
            <person name="Badalamenti J.P."/>
            <person name="Herman A."/>
            <person name="Mangelson H."/>
            <person name="Liachko I."/>
            <person name="Sullivan S."/>
            <person name="Sone E.D."/>
            <person name="Koren S."/>
            <person name="Silverstein K.A.T."/>
            <person name="Beckman K.B."/>
            <person name="Gohl D.M."/>
        </authorList>
    </citation>
    <scope>NUCLEOTIDE SEQUENCE</scope>
    <source>
        <strain evidence="1">Duluth1</strain>
        <tissue evidence="1">Whole animal</tissue>
    </source>
</reference>
<dbReference type="SUPFAM" id="SSF69304">
    <property type="entry name" value="Tricorn protease N-terminal domain"/>
    <property type="match status" value="1"/>
</dbReference>
<accession>A0A9D4E5I0</accession>
<gene>
    <name evidence="1" type="ORF">DPMN_174913</name>
</gene>